<proteinExistence type="predicted"/>
<evidence type="ECO:0000313" key="2">
    <source>
        <dbReference type="EMBL" id="GAA2127054.1"/>
    </source>
</evidence>
<comment type="caution">
    <text evidence="2">The sequence shown here is derived from an EMBL/GenBank/DDBJ whole genome shotgun (WGS) entry which is preliminary data.</text>
</comment>
<protein>
    <recommendedName>
        <fullName evidence="1">DUF7793 domain-containing protein</fullName>
    </recommendedName>
</protein>
<organism evidence="2 3">
    <name type="scientific">Arthrobacter humicola</name>
    <dbReference type="NCBI Taxonomy" id="409291"/>
    <lineage>
        <taxon>Bacteria</taxon>
        <taxon>Bacillati</taxon>
        <taxon>Actinomycetota</taxon>
        <taxon>Actinomycetes</taxon>
        <taxon>Micrococcales</taxon>
        <taxon>Micrococcaceae</taxon>
        <taxon>Arthrobacter</taxon>
    </lineage>
</organism>
<evidence type="ECO:0000313" key="3">
    <source>
        <dbReference type="Proteomes" id="UP001500102"/>
    </source>
</evidence>
<dbReference type="Pfam" id="PF25056">
    <property type="entry name" value="DUF7793"/>
    <property type="match status" value="1"/>
</dbReference>
<reference evidence="2 3" key="1">
    <citation type="journal article" date="2019" name="Int. J. Syst. Evol. Microbiol.">
        <title>The Global Catalogue of Microorganisms (GCM) 10K type strain sequencing project: providing services to taxonomists for standard genome sequencing and annotation.</title>
        <authorList>
            <consortium name="The Broad Institute Genomics Platform"/>
            <consortium name="The Broad Institute Genome Sequencing Center for Infectious Disease"/>
            <person name="Wu L."/>
            <person name="Ma J."/>
        </authorList>
    </citation>
    <scope>NUCLEOTIDE SEQUENCE [LARGE SCALE GENOMIC DNA]</scope>
    <source>
        <strain evidence="2 3">JCM 15921</strain>
    </source>
</reference>
<feature type="domain" description="DUF7793" evidence="1">
    <location>
        <begin position="4"/>
        <end position="108"/>
    </location>
</feature>
<dbReference type="Gene3D" id="3.40.970.30">
    <property type="entry name" value="yp_829618.1 like domains"/>
    <property type="match status" value="1"/>
</dbReference>
<dbReference type="InterPro" id="IPR056695">
    <property type="entry name" value="DUF7793"/>
</dbReference>
<dbReference type="Gene3D" id="3.40.1680.10">
    <property type="entry name" value="yp_829618.1 domain like"/>
    <property type="match status" value="1"/>
</dbReference>
<accession>A0ABN2YI25</accession>
<evidence type="ECO:0000259" key="1">
    <source>
        <dbReference type="Pfam" id="PF25056"/>
    </source>
</evidence>
<dbReference type="Proteomes" id="UP001500102">
    <property type="component" value="Unassembled WGS sequence"/>
</dbReference>
<dbReference type="EMBL" id="BAAAQB010000006">
    <property type="protein sequence ID" value="GAA2127054.1"/>
    <property type="molecule type" value="Genomic_DNA"/>
</dbReference>
<gene>
    <name evidence="2" type="ORF">GCM10009825_04820</name>
</gene>
<sequence>MLSVSAGIITSVWLPGSIVDVHDARDAMRAVEQISGGIPMPMLSEMTDVEISAAARYEFAQTAGVVAIAVLGSSTVDRVVAAAMSRHTRYPHEFFTSRDDAMAWLSNFAASVSRPDGYTDGISALT</sequence>
<keyword evidence="3" id="KW-1185">Reference proteome</keyword>
<name>A0ABN2YI25_9MICC</name>